<feature type="region of interest" description="Disordered" evidence="8">
    <location>
        <begin position="36"/>
        <end position="120"/>
    </location>
</feature>
<proteinExistence type="inferred from homology"/>
<accession>A0ABM0JYZ1</accession>
<reference evidence="12" key="1">
    <citation type="submission" date="2025-08" db="UniProtKB">
        <authorList>
            <consortium name="RefSeq"/>
        </authorList>
    </citation>
    <scope>IDENTIFICATION</scope>
</reference>
<feature type="chain" id="PRO_5046648820" description="PAT complex subunit CCDC47" evidence="10">
    <location>
        <begin position="23"/>
        <end position="478"/>
    </location>
</feature>
<dbReference type="InterPro" id="IPR012879">
    <property type="entry name" value="CCDC47"/>
</dbReference>
<evidence type="ECO:0000256" key="7">
    <source>
        <dbReference type="ARBA" id="ARBA00034902"/>
    </source>
</evidence>
<feature type="compositionally biased region" description="Acidic residues" evidence="8">
    <location>
        <begin position="36"/>
        <end position="57"/>
    </location>
</feature>
<protein>
    <recommendedName>
        <fullName evidence="6">PAT complex subunit CCDC47</fullName>
    </recommendedName>
    <alternativeName>
        <fullName evidence="7">Coiled-coil domain-containing protein 47</fullName>
    </alternativeName>
</protein>
<keyword evidence="11" id="KW-1185">Reference proteome</keyword>
<gene>
    <name evidence="12" type="primary">LOC101860675</name>
</gene>
<dbReference type="RefSeq" id="XP_005104828.1">
    <property type="nucleotide sequence ID" value="XM_005104771.3"/>
</dbReference>
<keyword evidence="1 9" id="KW-0812">Transmembrane</keyword>
<feature type="signal peptide" evidence="10">
    <location>
        <begin position="1"/>
        <end position="22"/>
    </location>
</feature>
<organism evidence="11 12">
    <name type="scientific">Aplysia californica</name>
    <name type="common">California sea hare</name>
    <dbReference type="NCBI Taxonomy" id="6500"/>
    <lineage>
        <taxon>Eukaryota</taxon>
        <taxon>Metazoa</taxon>
        <taxon>Spiralia</taxon>
        <taxon>Lophotrochozoa</taxon>
        <taxon>Mollusca</taxon>
        <taxon>Gastropoda</taxon>
        <taxon>Heterobranchia</taxon>
        <taxon>Euthyneura</taxon>
        <taxon>Tectipleura</taxon>
        <taxon>Aplysiida</taxon>
        <taxon>Aplysioidea</taxon>
        <taxon>Aplysiidae</taxon>
        <taxon>Aplysia</taxon>
    </lineage>
</organism>
<evidence type="ECO:0000313" key="11">
    <source>
        <dbReference type="Proteomes" id="UP000694888"/>
    </source>
</evidence>
<feature type="transmembrane region" description="Helical" evidence="9">
    <location>
        <begin position="138"/>
        <end position="157"/>
    </location>
</feature>
<evidence type="ECO:0000256" key="3">
    <source>
        <dbReference type="ARBA" id="ARBA00023136"/>
    </source>
</evidence>
<evidence type="ECO:0000256" key="1">
    <source>
        <dbReference type="ARBA" id="ARBA00022692"/>
    </source>
</evidence>
<evidence type="ECO:0000313" key="12">
    <source>
        <dbReference type="RefSeq" id="XP_005104828.1"/>
    </source>
</evidence>
<dbReference type="PANTHER" id="PTHR12883">
    <property type="entry name" value="ADIPOCYTE-SPECIFIC PROTEIN 4-RELATED"/>
    <property type="match status" value="1"/>
</dbReference>
<comment type="similarity">
    <text evidence="5">Belongs to the CCDC47 family.</text>
</comment>
<evidence type="ECO:0000256" key="9">
    <source>
        <dbReference type="SAM" id="Phobius"/>
    </source>
</evidence>
<evidence type="ECO:0000256" key="4">
    <source>
        <dbReference type="ARBA" id="ARBA00034697"/>
    </source>
</evidence>
<name>A0ABM0JYZ1_APLCA</name>
<dbReference type="GeneID" id="101860675"/>
<evidence type="ECO:0000256" key="6">
    <source>
        <dbReference type="ARBA" id="ARBA00034875"/>
    </source>
</evidence>
<keyword evidence="3 9" id="KW-0472">Membrane</keyword>
<keyword evidence="10" id="KW-0732">Signal</keyword>
<evidence type="ECO:0000256" key="8">
    <source>
        <dbReference type="SAM" id="MobiDB-lite"/>
    </source>
</evidence>
<dbReference type="Pfam" id="PF07946">
    <property type="entry name" value="CCDC47"/>
    <property type="match status" value="1"/>
</dbReference>
<feature type="compositionally biased region" description="Acidic residues" evidence="8">
    <location>
        <begin position="68"/>
        <end position="104"/>
    </location>
</feature>
<comment type="subcellular location">
    <subcellularLocation>
        <location evidence="4">Rough endoplasmic reticulum membrane</location>
        <topology evidence="4">Single-pass type I membrane protein</topology>
    </subcellularLocation>
</comment>
<evidence type="ECO:0000256" key="10">
    <source>
        <dbReference type="SAM" id="SignalP"/>
    </source>
</evidence>
<sequence length="478" mass="54931">MKAVWLLLLALACILSFSIVGSKKHDAVVEDNDFAEFEEFEDEEDDGIVTEETEGEEEVARKQTSAPDDQDEEFEEEEEEEEDDDSLADDEFEHLHDEEEFENFDTEKDSPKSKTPDKLPDLQMAKVPLHLRTSWDSFYLEMLMIAGLAVYFLNFLAGKNKNCKLATAWLTAHRELLETQFSIVGDDGVAKEVTSGVLMKESENVYALWCSGRSCVEGMLVELKLLKRQDLINFLLRIFKPASDQIVVKVDIDEGKMDNFVFAIAQKRSAAKLHKDMNDLSQFAEKKSIEKFDIPSSYQLLSEIGEGTAAVLDKKVCQVLTKYEGVIEYIHVSDQYSGLKVQEDTQPTKMPETKPCLLFCFTVPGKGRTRAVDMENLKPLMQLVFYCVDKVARLQLSKEARFKAEKNRQKAAELFIKAAHSQRQELAQQRREEKKRAEKEKLMAEEDPDRARKLEERESRRESKKKQPKMKMMKIKAM</sequence>
<keyword evidence="2 9" id="KW-1133">Transmembrane helix</keyword>
<dbReference type="PANTHER" id="PTHR12883:SF0">
    <property type="entry name" value="PAT COMPLEX SUBUNIT CCDC47"/>
    <property type="match status" value="1"/>
</dbReference>
<feature type="compositionally biased region" description="Basic residues" evidence="8">
    <location>
        <begin position="462"/>
        <end position="478"/>
    </location>
</feature>
<evidence type="ECO:0000256" key="5">
    <source>
        <dbReference type="ARBA" id="ARBA00034746"/>
    </source>
</evidence>
<feature type="compositionally biased region" description="Basic and acidic residues" evidence="8">
    <location>
        <begin position="428"/>
        <end position="461"/>
    </location>
</feature>
<feature type="compositionally biased region" description="Basic and acidic residues" evidence="8">
    <location>
        <begin position="105"/>
        <end position="120"/>
    </location>
</feature>
<feature type="region of interest" description="Disordered" evidence="8">
    <location>
        <begin position="423"/>
        <end position="478"/>
    </location>
</feature>
<dbReference type="Proteomes" id="UP000694888">
    <property type="component" value="Unplaced"/>
</dbReference>
<evidence type="ECO:0000256" key="2">
    <source>
        <dbReference type="ARBA" id="ARBA00022989"/>
    </source>
</evidence>